<keyword evidence="4" id="KW-1185">Reference proteome</keyword>
<comment type="caution">
    <text evidence="3">The sequence shown here is derived from an EMBL/GenBank/DDBJ whole genome shotgun (WGS) entry which is preliminary data.</text>
</comment>
<evidence type="ECO:0000256" key="2">
    <source>
        <dbReference type="SAM" id="Phobius"/>
    </source>
</evidence>
<keyword evidence="2" id="KW-0812">Transmembrane</keyword>
<protein>
    <submittedName>
        <fullName evidence="3">Uncharacterized protein</fullName>
    </submittedName>
</protein>
<gene>
    <name evidence="3" type="ORF">IEO70_06995</name>
</gene>
<feature type="transmembrane region" description="Helical" evidence="2">
    <location>
        <begin position="31"/>
        <end position="49"/>
    </location>
</feature>
<dbReference type="RefSeq" id="WP_190997652.1">
    <property type="nucleotide sequence ID" value="NZ_JACXSI010000013.1"/>
</dbReference>
<feature type="region of interest" description="Disordered" evidence="1">
    <location>
        <begin position="72"/>
        <end position="133"/>
    </location>
</feature>
<evidence type="ECO:0000313" key="4">
    <source>
        <dbReference type="Proteomes" id="UP000602076"/>
    </source>
</evidence>
<proteinExistence type="predicted"/>
<dbReference type="InterPro" id="IPR048110">
    <property type="entry name" value="SA1362/YqhP-like"/>
</dbReference>
<dbReference type="Proteomes" id="UP000602076">
    <property type="component" value="Unassembled WGS sequence"/>
</dbReference>
<keyword evidence="2" id="KW-0472">Membrane</keyword>
<keyword evidence="2" id="KW-1133">Transmembrane helix</keyword>
<dbReference type="NCBIfam" id="NF041554">
    <property type="entry name" value="SA1362_fam"/>
    <property type="match status" value="1"/>
</dbReference>
<evidence type="ECO:0000256" key="1">
    <source>
        <dbReference type="SAM" id="MobiDB-lite"/>
    </source>
</evidence>
<name>A0A927H9Z5_9BACI</name>
<dbReference type="AlphaFoldDB" id="A0A927H9Z5"/>
<feature type="compositionally biased region" description="Low complexity" evidence="1">
    <location>
        <begin position="77"/>
        <end position="88"/>
    </location>
</feature>
<accession>A0A927H9Z5</accession>
<organism evidence="3 4">
    <name type="scientific">Peribacillus faecalis</name>
    <dbReference type="NCBI Taxonomy" id="2772559"/>
    <lineage>
        <taxon>Bacteria</taxon>
        <taxon>Bacillati</taxon>
        <taxon>Bacillota</taxon>
        <taxon>Bacilli</taxon>
        <taxon>Bacillales</taxon>
        <taxon>Bacillaceae</taxon>
        <taxon>Peribacillus</taxon>
    </lineage>
</organism>
<sequence length="133" mass="14552">MNRSMFIVALSVIGLAVIGLGSRLITDPSGLLTSILIFAAIGVVIWLIFTKASAPSNQSKYKKAVKQSKKYHESKFTNKATNKAKPAARSGRVMDYSIGRSRTQTNKTSSRRKKSDVHLTVIEGKKGKKKNQA</sequence>
<evidence type="ECO:0000313" key="3">
    <source>
        <dbReference type="EMBL" id="MBD3108110.1"/>
    </source>
</evidence>
<dbReference type="EMBL" id="JACXSI010000013">
    <property type="protein sequence ID" value="MBD3108110.1"/>
    <property type="molecule type" value="Genomic_DNA"/>
</dbReference>
<reference evidence="3" key="1">
    <citation type="submission" date="2020-09" db="EMBL/GenBank/DDBJ databases">
        <title>Bacillus faecalis sp. nov., a moderately halophilic bacterium isolated from cow faeces.</title>
        <authorList>
            <person name="Jiang L."/>
            <person name="Lee J."/>
        </authorList>
    </citation>
    <scope>NUCLEOTIDE SEQUENCE</scope>
    <source>
        <strain evidence="3">AGMB 02131</strain>
    </source>
</reference>